<dbReference type="CDD" id="cd16936">
    <property type="entry name" value="HATPase_RsbW-like"/>
    <property type="match status" value="1"/>
</dbReference>
<dbReference type="Pfam" id="PF13581">
    <property type="entry name" value="HATPase_c_2"/>
    <property type="match status" value="1"/>
</dbReference>
<keyword evidence="3" id="KW-0418">Kinase</keyword>
<reference evidence="4" key="1">
    <citation type="submission" date="2016-10" db="EMBL/GenBank/DDBJ databases">
        <authorList>
            <person name="Varghese N."/>
            <person name="Submissions S."/>
        </authorList>
    </citation>
    <scope>NUCLEOTIDE SEQUENCE [LARGE SCALE GENOMIC DNA]</scope>
    <source>
        <strain evidence="4">PL19</strain>
    </source>
</reference>
<accession>A0A1I3V8S9</accession>
<organism evidence="3 4">
    <name type="scientific">Streptomyces pini</name>
    <dbReference type="NCBI Taxonomy" id="1520580"/>
    <lineage>
        <taxon>Bacteria</taxon>
        <taxon>Bacillati</taxon>
        <taxon>Actinomycetota</taxon>
        <taxon>Actinomycetes</taxon>
        <taxon>Kitasatosporales</taxon>
        <taxon>Streptomycetaceae</taxon>
        <taxon>Streptomyces</taxon>
    </lineage>
</organism>
<keyword evidence="1" id="KW-0723">Serine/threonine-protein kinase</keyword>
<dbReference type="EMBL" id="FOSG01000002">
    <property type="protein sequence ID" value="SFJ91550.1"/>
    <property type="molecule type" value="Genomic_DNA"/>
</dbReference>
<dbReference type="AlphaFoldDB" id="A0A1I3V8S9"/>
<dbReference type="Gene3D" id="3.30.565.10">
    <property type="entry name" value="Histidine kinase-like ATPase, C-terminal domain"/>
    <property type="match status" value="1"/>
</dbReference>
<keyword evidence="4" id="KW-1185">Reference proteome</keyword>
<dbReference type="InterPro" id="IPR050267">
    <property type="entry name" value="Anti-sigma-factor_SerPK"/>
</dbReference>
<keyword evidence="3" id="KW-0808">Transferase</keyword>
<proteinExistence type="predicted"/>
<evidence type="ECO:0000313" key="4">
    <source>
        <dbReference type="Proteomes" id="UP000198928"/>
    </source>
</evidence>
<dbReference type="GO" id="GO:0004674">
    <property type="term" value="F:protein serine/threonine kinase activity"/>
    <property type="evidence" value="ECO:0007669"/>
    <property type="project" value="UniProtKB-KW"/>
</dbReference>
<dbReference type="InterPro" id="IPR036890">
    <property type="entry name" value="HATPase_C_sf"/>
</dbReference>
<evidence type="ECO:0000313" key="3">
    <source>
        <dbReference type="EMBL" id="SFJ91550.1"/>
    </source>
</evidence>
<dbReference type="InterPro" id="IPR003594">
    <property type="entry name" value="HATPase_dom"/>
</dbReference>
<evidence type="ECO:0000259" key="2">
    <source>
        <dbReference type="Pfam" id="PF13581"/>
    </source>
</evidence>
<evidence type="ECO:0000256" key="1">
    <source>
        <dbReference type="ARBA" id="ARBA00022527"/>
    </source>
</evidence>
<gene>
    <name evidence="3" type="ORF">SAMN05192584_102193</name>
</gene>
<feature type="domain" description="Histidine kinase/HSP90-like ATPase" evidence="2">
    <location>
        <begin position="21"/>
        <end position="132"/>
    </location>
</feature>
<dbReference type="PANTHER" id="PTHR35526:SF3">
    <property type="entry name" value="ANTI-SIGMA-F FACTOR RSBW"/>
    <property type="match status" value="1"/>
</dbReference>
<sequence>MWSAVPKRVAESRRYGFLVTPTDEAVSAARRRVVDTVRRWGLDVPEGRMDDLRLLTSEVITNAVVHTGSTCAVCVRWTGVRVRVEVTDAAPNPLRVENEVLDAESGRGLLLVSALSAAWGTRPDRAGKVVWFEIAPDDAGLRTGPLTDQARPTAAA</sequence>
<dbReference type="SUPFAM" id="SSF55874">
    <property type="entry name" value="ATPase domain of HSP90 chaperone/DNA topoisomerase II/histidine kinase"/>
    <property type="match status" value="1"/>
</dbReference>
<name>A0A1I3V8S9_9ACTN</name>
<dbReference type="Proteomes" id="UP000198928">
    <property type="component" value="Unassembled WGS sequence"/>
</dbReference>
<dbReference type="PANTHER" id="PTHR35526">
    <property type="entry name" value="ANTI-SIGMA-F FACTOR RSBW-RELATED"/>
    <property type="match status" value="1"/>
</dbReference>
<protein>
    <submittedName>
        <fullName evidence="3">Anti-sigma regulatory factor (Ser/Thr protein kinase)</fullName>
    </submittedName>
</protein>